<dbReference type="InterPro" id="IPR036388">
    <property type="entry name" value="WH-like_DNA-bd_sf"/>
</dbReference>
<dbReference type="EMBL" id="MFZS01000009">
    <property type="protein sequence ID" value="OGK29250.1"/>
    <property type="molecule type" value="Genomic_DNA"/>
</dbReference>
<dbReference type="PANTHER" id="PTHR34293">
    <property type="entry name" value="HTH-TYPE TRANSCRIPTIONAL REGULATOR TRMBL2"/>
    <property type="match status" value="1"/>
</dbReference>
<protein>
    <recommendedName>
        <fullName evidence="1">Transcription regulator TrmB N-terminal domain-containing protein</fullName>
    </recommendedName>
</protein>
<evidence type="ECO:0000313" key="3">
    <source>
        <dbReference type="Proteomes" id="UP000177027"/>
    </source>
</evidence>
<dbReference type="InterPro" id="IPR051797">
    <property type="entry name" value="TrmB-like"/>
</dbReference>
<dbReference type="AlphaFoldDB" id="A0A1F7HD77"/>
<dbReference type="PANTHER" id="PTHR34293:SF1">
    <property type="entry name" value="HTH-TYPE TRANSCRIPTIONAL REGULATOR TRMBL2"/>
    <property type="match status" value="1"/>
</dbReference>
<feature type="domain" description="Transcription regulator TrmB N-terminal" evidence="1">
    <location>
        <begin position="15"/>
        <end position="67"/>
    </location>
</feature>
<sequence>MSDQTDNLISLIKPYGLSAEESRVYIYLLRHGFSTALQMSRALKIGRTKVYRLLDALQKKQLLETKVDERGMKFGGAHPNKFNQLISIQEQTVASLKQTLPDLISQLNHILPQTGISSKVLYYEGVEGLKQVSYNIIRAQGLLRVFEMEHLSDFVQKDYAEMIRKKLVEKEIFTRDLTNKKSFSDYTNVTEMVEKFSEFRHVPPEKLKINFEVLIYNNVYATYTYKNDAVFCVEIYNGHLAEMQKQIFDFIWNQARRMKFMSKKGAAKLV</sequence>
<reference evidence="2 3" key="1">
    <citation type="journal article" date="2016" name="Nat. Commun.">
        <title>Thousands of microbial genomes shed light on interconnected biogeochemical processes in an aquifer system.</title>
        <authorList>
            <person name="Anantharaman K."/>
            <person name="Brown C.T."/>
            <person name="Hug L.A."/>
            <person name="Sharon I."/>
            <person name="Castelle C.J."/>
            <person name="Probst A.J."/>
            <person name="Thomas B.C."/>
            <person name="Singh A."/>
            <person name="Wilkins M.J."/>
            <person name="Karaoz U."/>
            <person name="Brodie E.L."/>
            <person name="Williams K.H."/>
            <person name="Hubbard S.S."/>
            <person name="Banfield J.F."/>
        </authorList>
    </citation>
    <scope>NUCLEOTIDE SEQUENCE [LARGE SCALE GENOMIC DNA]</scope>
</reference>
<accession>A0A1F7HD77</accession>
<evidence type="ECO:0000313" key="2">
    <source>
        <dbReference type="EMBL" id="OGK29250.1"/>
    </source>
</evidence>
<evidence type="ECO:0000259" key="1">
    <source>
        <dbReference type="Pfam" id="PF01978"/>
    </source>
</evidence>
<dbReference type="InterPro" id="IPR002831">
    <property type="entry name" value="Tscrpt_reg_TrmB_N"/>
</dbReference>
<dbReference type="SUPFAM" id="SSF46785">
    <property type="entry name" value="Winged helix' DNA-binding domain"/>
    <property type="match status" value="1"/>
</dbReference>
<name>A0A1F7HD77_9BACT</name>
<proteinExistence type="predicted"/>
<dbReference type="Gene3D" id="1.10.10.10">
    <property type="entry name" value="Winged helix-like DNA-binding domain superfamily/Winged helix DNA-binding domain"/>
    <property type="match status" value="1"/>
</dbReference>
<dbReference type="Proteomes" id="UP000177027">
    <property type="component" value="Unassembled WGS sequence"/>
</dbReference>
<comment type="caution">
    <text evidence="2">The sequence shown here is derived from an EMBL/GenBank/DDBJ whole genome shotgun (WGS) entry which is preliminary data.</text>
</comment>
<dbReference type="Pfam" id="PF01978">
    <property type="entry name" value="TrmB"/>
    <property type="match status" value="1"/>
</dbReference>
<organism evidence="2 3">
    <name type="scientific">Candidatus Roizmanbacteria bacterium RIFCSPHIGHO2_02_FULL_40_9</name>
    <dbReference type="NCBI Taxonomy" id="1802042"/>
    <lineage>
        <taxon>Bacteria</taxon>
        <taxon>Candidatus Roizmaniibacteriota</taxon>
    </lineage>
</organism>
<dbReference type="InterPro" id="IPR036390">
    <property type="entry name" value="WH_DNA-bd_sf"/>
</dbReference>
<gene>
    <name evidence="2" type="ORF">A3D06_00810</name>
</gene>